<dbReference type="PROSITE" id="PS51127">
    <property type="entry name" value="BIG1"/>
    <property type="match status" value="1"/>
</dbReference>
<accession>U3P700</accession>
<reference evidence="4 5" key="1">
    <citation type="journal article" date="2013" name="Genome Announc.">
        <title>Complete Genome Sequence of Leifsonia xyli subsp. cynodontis Strain DSM46306, a Gram-Positive Bacterial Pathogen of Grasses.</title>
        <authorList>
            <person name="Monteiro-Vitorello C.B."/>
            <person name="Zerillo M.M."/>
            <person name="Van Sluys M.A."/>
            <person name="Camargo L.E."/>
            <person name="Kitajima J.P."/>
        </authorList>
    </citation>
    <scope>NUCLEOTIDE SEQUENCE [LARGE SCALE GENOMIC DNA]</scope>
    <source>
        <strain evidence="4 5">DSM 46306</strain>
    </source>
</reference>
<feature type="compositionally biased region" description="Polar residues" evidence="2">
    <location>
        <begin position="167"/>
        <end position="176"/>
    </location>
</feature>
<dbReference type="InterPro" id="IPR051715">
    <property type="entry name" value="Intimin-Invasin_domain"/>
</dbReference>
<dbReference type="InterPro" id="IPR013783">
    <property type="entry name" value="Ig-like_fold"/>
</dbReference>
<dbReference type="Pfam" id="PF02369">
    <property type="entry name" value="Big_1"/>
    <property type="match status" value="1"/>
</dbReference>
<dbReference type="GO" id="GO:0009279">
    <property type="term" value="C:cell outer membrane"/>
    <property type="evidence" value="ECO:0007669"/>
    <property type="project" value="TreeGrafter"/>
</dbReference>
<dbReference type="AlphaFoldDB" id="U3P700"/>
<dbReference type="InterPro" id="IPR008964">
    <property type="entry name" value="Invasin/intimin_cell_adhesion"/>
</dbReference>
<evidence type="ECO:0000256" key="1">
    <source>
        <dbReference type="ARBA" id="ARBA00010116"/>
    </source>
</evidence>
<evidence type="ECO:0000313" key="5">
    <source>
        <dbReference type="Proteomes" id="UP000016743"/>
    </source>
</evidence>
<dbReference type="KEGG" id="lxy:O159_11440"/>
<dbReference type="PANTHER" id="PTHR39576:SF2">
    <property type="entry name" value="ATTACHING AND EFFACING PROTEIN HOMOLOG-RELATED"/>
    <property type="match status" value="1"/>
</dbReference>
<gene>
    <name evidence="4" type="ORF">O159_11440</name>
</gene>
<dbReference type="PANTHER" id="PTHR39576">
    <property type="entry name" value="ATTACHING AND EFFACING PROTEIN HOMOLOG-RELATED-RELATED"/>
    <property type="match status" value="1"/>
</dbReference>
<dbReference type="SMART" id="SM00634">
    <property type="entry name" value="BID_1"/>
    <property type="match status" value="1"/>
</dbReference>
<dbReference type="GO" id="GO:0005975">
    <property type="term" value="P:carbohydrate metabolic process"/>
    <property type="evidence" value="ECO:0007669"/>
    <property type="project" value="UniProtKB-ARBA"/>
</dbReference>
<dbReference type="SUPFAM" id="SSF49373">
    <property type="entry name" value="Invasin/intimin cell-adhesion fragments"/>
    <property type="match status" value="1"/>
</dbReference>
<comment type="similarity">
    <text evidence="1">Belongs to the intimin/invasin family.</text>
</comment>
<dbReference type="InterPro" id="IPR003344">
    <property type="entry name" value="Big_1_dom"/>
</dbReference>
<proteinExistence type="inferred from homology"/>
<dbReference type="Gene3D" id="2.60.40.10">
    <property type="entry name" value="Immunoglobulins"/>
    <property type="match status" value="2"/>
</dbReference>
<keyword evidence="5" id="KW-1185">Reference proteome</keyword>
<dbReference type="OrthoDB" id="1413930at2"/>
<name>U3P700_LEIXC</name>
<dbReference type="HOGENOM" id="CLU_1359000_0_0_11"/>
<feature type="region of interest" description="Disordered" evidence="2">
    <location>
        <begin position="145"/>
        <end position="201"/>
    </location>
</feature>
<feature type="domain" description="Big-1" evidence="3">
    <location>
        <begin position="69"/>
        <end position="160"/>
    </location>
</feature>
<dbReference type="Proteomes" id="UP000016743">
    <property type="component" value="Chromosome"/>
</dbReference>
<evidence type="ECO:0000259" key="3">
    <source>
        <dbReference type="PROSITE" id="PS51127"/>
    </source>
</evidence>
<evidence type="ECO:0000256" key="2">
    <source>
        <dbReference type="SAM" id="MobiDB-lite"/>
    </source>
</evidence>
<organism evidence="4 5">
    <name type="scientific">Leifsonia xyli subsp. cynodontis DSM 46306</name>
    <dbReference type="NCBI Taxonomy" id="1389489"/>
    <lineage>
        <taxon>Bacteria</taxon>
        <taxon>Bacillati</taxon>
        <taxon>Actinomycetota</taxon>
        <taxon>Actinomycetes</taxon>
        <taxon>Micrococcales</taxon>
        <taxon>Microbacteriaceae</taxon>
        <taxon>Leifsonia</taxon>
    </lineage>
</organism>
<sequence>MQDAVFAVEAPAGLKATASGCTTGASGTCTIGFTATTAGTYAIRAELGSSPVGAEQSLTFVAGPVDPANSALSVSPGLRTADGVDAHTATVTARDSQGNPVDGVTVDFVVAGATGSGSAVTGADGKASVSITATAPGSKRVTASIGGTDLGSSPQNVGFTVGAPDTAKSTLTVTGSPTAATRRPPPPPTARGIRSPEPWSS</sequence>
<dbReference type="EMBL" id="CP006734">
    <property type="protein sequence ID" value="AGW41234.1"/>
    <property type="molecule type" value="Genomic_DNA"/>
</dbReference>
<dbReference type="eggNOG" id="COG4932">
    <property type="taxonomic scope" value="Bacteria"/>
</dbReference>
<evidence type="ECO:0000313" key="4">
    <source>
        <dbReference type="EMBL" id="AGW41234.1"/>
    </source>
</evidence>
<protein>
    <recommendedName>
        <fullName evidence="3">Big-1 domain-containing protein</fullName>
    </recommendedName>
</protein>